<dbReference type="NCBIfam" id="TIGR01681">
    <property type="entry name" value="HAD-SF-IIIC"/>
    <property type="match status" value="1"/>
</dbReference>
<dbReference type="InterPro" id="IPR010036">
    <property type="entry name" value="MDP_1_eu_arc"/>
</dbReference>
<organism evidence="1 2">
    <name type="scientific">Geodia barretti</name>
    <name type="common">Barrett's horny sponge</name>
    <dbReference type="NCBI Taxonomy" id="519541"/>
    <lineage>
        <taxon>Eukaryota</taxon>
        <taxon>Metazoa</taxon>
        <taxon>Porifera</taxon>
        <taxon>Demospongiae</taxon>
        <taxon>Heteroscleromorpha</taxon>
        <taxon>Tetractinellida</taxon>
        <taxon>Astrophorina</taxon>
        <taxon>Geodiidae</taxon>
        <taxon>Geodia</taxon>
    </lineage>
</organism>
<comment type="caution">
    <text evidence="1">The sequence shown here is derived from an EMBL/GenBank/DDBJ whole genome shotgun (WGS) entry which is preliminary data.</text>
</comment>
<dbReference type="PANTHER" id="PTHR17901">
    <property type="entry name" value="MAGNESIUM-DEPENDENT PHOSPHATASE 1 MDP1"/>
    <property type="match status" value="1"/>
</dbReference>
<gene>
    <name evidence="1" type="ORF">GBAR_LOCUS18576</name>
</gene>
<proteinExistence type="predicted"/>
<dbReference type="Pfam" id="PF12689">
    <property type="entry name" value="Acid_PPase"/>
    <property type="match status" value="1"/>
</dbReference>
<dbReference type="InterPro" id="IPR010033">
    <property type="entry name" value="HAD_SF_ppase_IIIC"/>
</dbReference>
<dbReference type="SUPFAM" id="SSF56784">
    <property type="entry name" value="HAD-like"/>
    <property type="match status" value="1"/>
</dbReference>
<name>A0AA35WY03_GEOBA</name>
<dbReference type="PANTHER" id="PTHR17901:SF14">
    <property type="entry name" value="MAGNESIUM-DEPENDENT PHOSPHATASE 1"/>
    <property type="match status" value="1"/>
</dbReference>
<keyword evidence="2" id="KW-1185">Reference proteome</keyword>
<dbReference type="NCBIfam" id="TIGR01685">
    <property type="entry name" value="MDP-1"/>
    <property type="match status" value="1"/>
</dbReference>
<accession>A0AA35WY03</accession>
<dbReference type="InterPro" id="IPR023214">
    <property type="entry name" value="HAD_sf"/>
</dbReference>
<evidence type="ECO:0000313" key="1">
    <source>
        <dbReference type="EMBL" id="CAI8032921.1"/>
    </source>
</evidence>
<dbReference type="AlphaFoldDB" id="A0AA35WY03"/>
<dbReference type="SFLD" id="SFLDS00003">
    <property type="entry name" value="Haloacid_Dehalogenase"/>
    <property type="match status" value="1"/>
</dbReference>
<dbReference type="SFLD" id="SFLDG01131">
    <property type="entry name" value="C1.5.2:_MDP_Like"/>
    <property type="match status" value="1"/>
</dbReference>
<dbReference type="EMBL" id="CASHTH010002633">
    <property type="protein sequence ID" value="CAI8032921.1"/>
    <property type="molecule type" value="Genomic_DNA"/>
</dbReference>
<dbReference type="InterPro" id="IPR036412">
    <property type="entry name" value="HAD-like_sf"/>
</dbReference>
<dbReference type="SFLD" id="SFLDG01129">
    <property type="entry name" value="C1.5:_HAD__Beta-PGM__Phosphata"/>
    <property type="match status" value="1"/>
</dbReference>
<sequence length="173" mass="19698">MSTALKEFVKSLRRLPRIIILDIDCTLWPFWVDTHVSPPFKSDGNGGATDRYGFKIKLYKEIRSIFDDLKQLGIPIAAASRTEDPAASRELLGVLGIDKCFQQLEIFPNRKFAHFDNIRKASGVSYTDMLFFDDEERNIHDISTLGVTCVLIDEDDGLDYKILRSGFDAFNKD</sequence>
<dbReference type="Gene3D" id="3.40.50.1000">
    <property type="entry name" value="HAD superfamily/HAD-like"/>
    <property type="match status" value="1"/>
</dbReference>
<protein>
    <submittedName>
        <fullName evidence="1">Magnesium-dependent phosphatase 1</fullName>
    </submittedName>
</protein>
<dbReference type="GO" id="GO:0003993">
    <property type="term" value="F:acid phosphatase activity"/>
    <property type="evidence" value="ECO:0007669"/>
    <property type="project" value="TreeGrafter"/>
</dbReference>
<reference evidence="1" key="1">
    <citation type="submission" date="2023-03" db="EMBL/GenBank/DDBJ databases">
        <authorList>
            <person name="Steffen K."/>
            <person name="Cardenas P."/>
        </authorList>
    </citation>
    <scope>NUCLEOTIDE SEQUENCE</scope>
</reference>
<dbReference type="Proteomes" id="UP001174909">
    <property type="component" value="Unassembled WGS sequence"/>
</dbReference>
<evidence type="ECO:0000313" key="2">
    <source>
        <dbReference type="Proteomes" id="UP001174909"/>
    </source>
</evidence>